<evidence type="ECO:0000259" key="6">
    <source>
        <dbReference type="Pfam" id="PF01094"/>
    </source>
</evidence>
<evidence type="ECO:0000256" key="4">
    <source>
        <dbReference type="ARBA" id="ARBA00023136"/>
    </source>
</evidence>
<gene>
    <name evidence="7" type="ORF">GFER_07235</name>
</gene>
<feature type="signal peptide" evidence="5">
    <location>
        <begin position="1"/>
        <end position="26"/>
    </location>
</feature>
<keyword evidence="4" id="KW-0472">Membrane</keyword>
<dbReference type="RefSeq" id="WP_040097937.1">
    <property type="nucleotide sequence ID" value="NZ_JWJD01000002.1"/>
</dbReference>
<dbReference type="PROSITE" id="PS51257">
    <property type="entry name" value="PROKAR_LIPOPROTEIN"/>
    <property type="match status" value="1"/>
</dbReference>
<evidence type="ECO:0000256" key="3">
    <source>
        <dbReference type="ARBA" id="ARBA00022989"/>
    </source>
</evidence>
<evidence type="ECO:0000256" key="2">
    <source>
        <dbReference type="ARBA" id="ARBA00022692"/>
    </source>
</evidence>
<keyword evidence="3" id="KW-1133">Transmembrane helix</keyword>
<dbReference type="PANTHER" id="PTHR30483">
    <property type="entry name" value="LEUCINE-SPECIFIC-BINDING PROTEIN"/>
    <property type="match status" value="1"/>
</dbReference>
<evidence type="ECO:0000313" key="7">
    <source>
        <dbReference type="EMBL" id="KIH76883.1"/>
    </source>
</evidence>
<accession>A0A0C2EE55</accession>
<keyword evidence="8" id="KW-1185">Reference proteome</keyword>
<dbReference type="InterPro" id="IPR028082">
    <property type="entry name" value="Peripla_BP_I"/>
</dbReference>
<dbReference type="PANTHER" id="PTHR30483:SF40">
    <property type="entry name" value="HISTIDINE KINASE"/>
    <property type="match status" value="1"/>
</dbReference>
<dbReference type="GO" id="GO:0016020">
    <property type="term" value="C:membrane"/>
    <property type="evidence" value="ECO:0007669"/>
    <property type="project" value="UniProtKB-SubCell"/>
</dbReference>
<dbReference type="Proteomes" id="UP000035068">
    <property type="component" value="Unassembled WGS sequence"/>
</dbReference>
<protein>
    <recommendedName>
        <fullName evidence="6">Receptor ligand binding region domain-containing protein</fullName>
    </recommendedName>
</protein>
<dbReference type="SUPFAM" id="SSF53822">
    <property type="entry name" value="Periplasmic binding protein-like I"/>
    <property type="match status" value="2"/>
</dbReference>
<dbReference type="EMBL" id="JWJD01000002">
    <property type="protein sequence ID" value="KIH76883.1"/>
    <property type="molecule type" value="Genomic_DNA"/>
</dbReference>
<sequence length="798" mass="85861">MMKSVCALIGLLLVLLLAGCHSSSSSSSYSEPVTVVKVGAVLPLDGPWSSLGESAAVALDLAVESVNYYLQEDNLQLELVVENSHSDAGGALVALQSLHAQGVRAVVGPMTSDEAAVMVGYANANDMLLVSPSSTAVSLALPDNLFRMVPNDSNQVEALIDLIKNQNFTHLLPVFLNDPYGRDFEQLMRADTSDIEVLDAIKYEVHTTHFAPVVSSIEVVADTLDPDNTAVLFIGRDSDAVQIFSSAGVSSPLADFKWFATDSIIREAAILHSPVARDFAASVELEGFTFSSEATAPVVSTMMVTGMMAAELGRTPSPSSLGVWDALWFVAEAYRLNPEADTAELIENFISVVNNAGNFSAQMTQLDDNGDMIPVRYARFVVEEGSSGIRWTLKGLFIKSINVGVLSLPVTASPTHETGEAVIGVLLPLSGANAEQGFGAQQAINLALQHANDYYQKSLGVNVNFKVEVRDTAGNPATALAQLQALHAEGIELFIGPIYSGELAAVRDYAMANDIVIISTTSTAPSLARSDDRIMRLTPDDTHQAKALSHLITAQHKEHVVMIYRDDVYGQDFVTAFSAIFEGSINSYAYAPDTTSFSTVLDQASSRVAAISEPTDTAVLVVGLDEVTSLLEELKTGSLTEVKWYGTDGISKSRTLLASPVAMAIAERIQLTCSIFDAAARTYLHFAHPVLESKLTPLLGGSSTWNEVSAYDALWLSASAFAMTGPSADSDELWAYLTNIFASSGINEMYLFNERNDQTVSHYTFYTPRETGSGPVWIATAFYRDYFFARDSLEIIGE</sequence>
<dbReference type="AlphaFoldDB" id="A0A0C2EE55"/>
<dbReference type="Pfam" id="PF01094">
    <property type="entry name" value="ANF_receptor"/>
    <property type="match status" value="2"/>
</dbReference>
<keyword evidence="5" id="KW-0732">Signal</keyword>
<dbReference type="InterPro" id="IPR001828">
    <property type="entry name" value="ANF_lig-bd_rcpt"/>
</dbReference>
<proteinExistence type="predicted"/>
<organism evidence="7 8">
    <name type="scientific">Geoalkalibacter ferrihydriticus DSM 17813</name>
    <dbReference type="NCBI Taxonomy" id="1121915"/>
    <lineage>
        <taxon>Bacteria</taxon>
        <taxon>Pseudomonadati</taxon>
        <taxon>Thermodesulfobacteriota</taxon>
        <taxon>Desulfuromonadia</taxon>
        <taxon>Desulfuromonadales</taxon>
        <taxon>Geoalkalibacteraceae</taxon>
        <taxon>Geoalkalibacter</taxon>
    </lineage>
</organism>
<name>A0A0C2EE55_9BACT</name>
<dbReference type="InterPro" id="IPR051010">
    <property type="entry name" value="BCAA_transport"/>
</dbReference>
<evidence type="ECO:0000256" key="1">
    <source>
        <dbReference type="ARBA" id="ARBA00004370"/>
    </source>
</evidence>
<evidence type="ECO:0000313" key="8">
    <source>
        <dbReference type="Proteomes" id="UP000035068"/>
    </source>
</evidence>
<reference evidence="7 8" key="1">
    <citation type="submission" date="2014-12" db="EMBL/GenBank/DDBJ databases">
        <title>Genomes of Geoalkalibacter ferrihydriticus and Geoalkalibacter subterraneus, two haloalkaliphilic metal-reducing members of the Geobacteraceae.</title>
        <authorList>
            <person name="Badalamenti J.P."/>
            <person name="Torres C.I."/>
            <person name="Krajmalnik-Brown R."/>
            <person name="Bond D.R."/>
        </authorList>
    </citation>
    <scope>NUCLEOTIDE SEQUENCE [LARGE SCALE GENOMIC DNA]</scope>
    <source>
        <strain evidence="7 8">DSM 17813</strain>
    </source>
</reference>
<comment type="subcellular location">
    <subcellularLocation>
        <location evidence="1">Membrane</location>
    </subcellularLocation>
</comment>
<keyword evidence="2" id="KW-0812">Transmembrane</keyword>
<evidence type="ECO:0000256" key="5">
    <source>
        <dbReference type="SAM" id="SignalP"/>
    </source>
</evidence>
<comment type="caution">
    <text evidence="7">The sequence shown here is derived from an EMBL/GenBank/DDBJ whole genome shotgun (WGS) entry which is preliminary data.</text>
</comment>
<feature type="domain" description="Receptor ligand binding region" evidence="6">
    <location>
        <begin position="441"/>
        <end position="725"/>
    </location>
</feature>
<feature type="chain" id="PRO_5002147956" description="Receptor ligand binding region domain-containing protein" evidence="5">
    <location>
        <begin position="27"/>
        <end position="798"/>
    </location>
</feature>
<feature type="domain" description="Receptor ligand binding region" evidence="6">
    <location>
        <begin position="56"/>
        <end position="377"/>
    </location>
</feature>
<dbReference type="Gene3D" id="3.40.50.2300">
    <property type="match status" value="4"/>
</dbReference>